<proteinExistence type="predicted"/>
<organism evidence="2 3">
    <name type="scientific">Apophysomyces ossiformis</name>
    <dbReference type="NCBI Taxonomy" id="679940"/>
    <lineage>
        <taxon>Eukaryota</taxon>
        <taxon>Fungi</taxon>
        <taxon>Fungi incertae sedis</taxon>
        <taxon>Mucoromycota</taxon>
        <taxon>Mucoromycotina</taxon>
        <taxon>Mucoromycetes</taxon>
        <taxon>Mucorales</taxon>
        <taxon>Mucorineae</taxon>
        <taxon>Mucoraceae</taxon>
        <taxon>Apophysomyces</taxon>
    </lineage>
</organism>
<evidence type="ECO:0000313" key="3">
    <source>
        <dbReference type="Proteomes" id="UP000605846"/>
    </source>
</evidence>
<comment type="caution">
    <text evidence="2">The sequence shown here is derived from an EMBL/GenBank/DDBJ whole genome shotgun (WGS) entry which is preliminary data.</text>
</comment>
<dbReference type="EMBL" id="JABAYA010000094">
    <property type="protein sequence ID" value="KAF7725570.1"/>
    <property type="molecule type" value="Genomic_DNA"/>
</dbReference>
<dbReference type="Proteomes" id="UP000605846">
    <property type="component" value="Unassembled WGS sequence"/>
</dbReference>
<dbReference type="SUPFAM" id="SSF53474">
    <property type="entry name" value="alpha/beta-Hydrolases"/>
    <property type="match status" value="1"/>
</dbReference>
<dbReference type="PANTHER" id="PTHR47668">
    <property type="entry name" value="DIENELACTONE HYDROLASE FAMILY PROTEIN (AFU_ORTHOLOGUE AFUA_6G01940)"/>
    <property type="match status" value="1"/>
</dbReference>
<name>A0A8H7BJN7_9FUNG</name>
<dbReference type="AlphaFoldDB" id="A0A8H7BJN7"/>
<dbReference type="GO" id="GO:0016787">
    <property type="term" value="F:hydrolase activity"/>
    <property type="evidence" value="ECO:0007669"/>
    <property type="project" value="InterPro"/>
</dbReference>
<keyword evidence="3" id="KW-1185">Reference proteome</keyword>
<dbReference type="Gene3D" id="3.40.50.1820">
    <property type="entry name" value="alpha/beta hydrolase"/>
    <property type="match status" value="1"/>
</dbReference>
<accession>A0A8H7BJN7</accession>
<gene>
    <name evidence="2" type="ORF">EC973_009525</name>
</gene>
<dbReference type="InterPro" id="IPR029058">
    <property type="entry name" value="AB_hydrolase_fold"/>
</dbReference>
<dbReference type="PANTHER" id="PTHR47668:SF1">
    <property type="entry name" value="DIENELACTONE HYDROLASE DOMAIN-CONTAINING PROTEIN-RELATED"/>
    <property type="match status" value="1"/>
</dbReference>
<dbReference type="InterPro" id="IPR002925">
    <property type="entry name" value="Dienelactn_hydro"/>
</dbReference>
<reference evidence="2" key="1">
    <citation type="submission" date="2020-01" db="EMBL/GenBank/DDBJ databases">
        <title>Genome Sequencing of Three Apophysomyces-Like Fungal Strains Confirms a Novel Fungal Genus in the Mucoromycota with divergent Burkholderia-like Endosymbiotic Bacteria.</title>
        <authorList>
            <person name="Stajich J.E."/>
            <person name="Macias A.M."/>
            <person name="Carter-House D."/>
            <person name="Lovett B."/>
            <person name="Kasson L.R."/>
            <person name="Berry K."/>
            <person name="Grigoriev I."/>
            <person name="Chang Y."/>
            <person name="Spatafora J."/>
            <person name="Kasson M.T."/>
        </authorList>
    </citation>
    <scope>NUCLEOTIDE SEQUENCE</scope>
    <source>
        <strain evidence="2">NRRL A-21654</strain>
    </source>
</reference>
<feature type="domain" description="Dienelactone hydrolase" evidence="1">
    <location>
        <begin position="31"/>
        <end position="237"/>
    </location>
</feature>
<dbReference type="Pfam" id="PF01738">
    <property type="entry name" value="DLH"/>
    <property type="match status" value="1"/>
</dbReference>
<evidence type="ECO:0000313" key="2">
    <source>
        <dbReference type="EMBL" id="KAF7725570.1"/>
    </source>
</evidence>
<evidence type="ECO:0000259" key="1">
    <source>
        <dbReference type="Pfam" id="PF01738"/>
    </source>
</evidence>
<sequence length="241" mass="26338">MSYSKACCTIPPVASSYEAKGTIEHYGDLPVYTVGAKDAKKAIVVIYDIFGFHSNTKQFCDILANHGGYKVVLPDFFRGDGWDFSRGGMPEIKAWLDDIGTFAVIFPQLERVREALQAQGVTTAGIAGFCWGAKIAVQATGAGTFYNAGALIHPSLLDVEDAKNAKAPILALPTKDEPDMTEYMNILYAKEFGSKCKHVRFDDMAHGFCGGRADWESELNKKRVTEAIQLTADFFAENLSA</sequence>
<protein>
    <recommendedName>
        <fullName evidence="1">Dienelactone hydrolase domain-containing protein</fullName>
    </recommendedName>
</protein>
<dbReference type="OrthoDB" id="17560at2759"/>